<organism evidence="2">
    <name type="scientific">Serratia marcescens</name>
    <dbReference type="NCBI Taxonomy" id="615"/>
    <lineage>
        <taxon>Bacteria</taxon>
        <taxon>Pseudomonadati</taxon>
        <taxon>Pseudomonadota</taxon>
        <taxon>Gammaproteobacteria</taxon>
        <taxon>Enterobacterales</taxon>
        <taxon>Yersiniaceae</taxon>
        <taxon>Serratia</taxon>
    </lineage>
</organism>
<evidence type="ECO:0000256" key="1">
    <source>
        <dbReference type="SAM" id="MobiDB-lite"/>
    </source>
</evidence>
<evidence type="ECO:0000313" key="2">
    <source>
        <dbReference type="EMBL" id="MBO2006715.1"/>
    </source>
</evidence>
<dbReference type="AlphaFoldDB" id="A0A939SUI2"/>
<gene>
    <name evidence="2" type="ORF">J4732_06565</name>
</gene>
<proteinExistence type="predicted"/>
<feature type="region of interest" description="Disordered" evidence="1">
    <location>
        <begin position="27"/>
        <end position="54"/>
    </location>
</feature>
<comment type="caution">
    <text evidence="2">The sequence shown here is derived from an EMBL/GenBank/DDBJ whole genome shotgun (WGS) entry which is preliminary data.</text>
</comment>
<protein>
    <submittedName>
        <fullName evidence="2">Uncharacterized protein</fullName>
    </submittedName>
</protein>
<reference evidence="2" key="1">
    <citation type="submission" date="2021-03" db="EMBL/GenBank/DDBJ databases">
        <title>Molecular epidemiology and mechanisms of colistin and carbapenem resistance in Enterobacteriaceae from clinical isolates, the environment and porcine samples in Pretoria, South Africa.</title>
        <authorList>
            <person name="Bogoshi D."/>
            <person name="Mbelle N.M."/>
            <person name="Naidoo V."/>
            <person name="Osei Sekyere J."/>
        </authorList>
    </citation>
    <scope>NUCLEOTIDE SEQUENCE</scope>
    <source>
        <strain evidence="2">C080</strain>
    </source>
</reference>
<accession>A0A939SUI2</accession>
<dbReference type="EMBL" id="JAGETR010000037">
    <property type="protein sequence ID" value="MBO2006715.1"/>
    <property type="molecule type" value="Genomic_DNA"/>
</dbReference>
<sequence length="54" mass="5701">MACDKRWLSRPATDGEAETLARLAECDAERESASDGGQHAPDPAEPQVSSLNGC</sequence>
<name>A0A939SUI2_SERMA</name>